<dbReference type="Pfam" id="PF07645">
    <property type="entry name" value="EGF_CA"/>
    <property type="match status" value="2"/>
</dbReference>
<dbReference type="EnsemblMetazoa" id="XM_014401214.2">
    <property type="protein sequence ID" value="XP_014256700.1"/>
    <property type="gene ID" value="LOC106670689"/>
</dbReference>
<dbReference type="Gene3D" id="2.10.25.10">
    <property type="entry name" value="Laminin"/>
    <property type="match status" value="5"/>
</dbReference>
<dbReference type="InterPro" id="IPR000742">
    <property type="entry name" value="EGF"/>
</dbReference>
<dbReference type="InterPro" id="IPR008859">
    <property type="entry name" value="Thrombospondin_C"/>
</dbReference>
<evidence type="ECO:0000313" key="16">
    <source>
        <dbReference type="EnsemblMetazoa" id="XP_014256700.1"/>
    </source>
</evidence>
<evidence type="ECO:0000259" key="15">
    <source>
        <dbReference type="PROSITE" id="PS51236"/>
    </source>
</evidence>
<dbReference type="GO" id="GO:0005576">
    <property type="term" value="C:extracellular region"/>
    <property type="evidence" value="ECO:0007669"/>
    <property type="project" value="InterPro"/>
</dbReference>
<keyword evidence="5 10" id="KW-0106">Calcium</keyword>
<dbReference type="SUPFAM" id="SSF49899">
    <property type="entry name" value="Concanavalin A-like lectins/glucanases"/>
    <property type="match status" value="1"/>
</dbReference>
<evidence type="ECO:0000256" key="12">
    <source>
        <dbReference type="SAM" id="MobiDB-lite"/>
    </source>
</evidence>
<name>A0A8I6S283_CIMLE</name>
<evidence type="ECO:0000256" key="4">
    <source>
        <dbReference type="ARBA" id="ARBA00022737"/>
    </source>
</evidence>
<dbReference type="FunFam" id="2.10.25.10:FF:000025">
    <property type="entry name" value="Thrombospondin 3"/>
    <property type="match status" value="1"/>
</dbReference>
<evidence type="ECO:0000256" key="6">
    <source>
        <dbReference type="ARBA" id="ARBA00022889"/>
    </source>
</evidence>
<evidence type="ECO:0000256" key="11">
    <source>
        <dbReference type="SAM" id="Coils"/>
    </source>
</evidence>
<feature type="compositionally biased region" description="Acidic residues" evidence="12">
    <location>
        <begin position="555"/>
        <end position="572"/>
    </location>
</feature>
<dbReference type="AlphaFoldDB" id="A0A8I6S283"/>
<accession>A0A8I6S283</accession>
<keyword evidence="6" id="KW-0130">Cell adhesion</keyword>
<evidence type="ECO:0000256" key="2">
    <source>
        <dbReference type="ARBA" id="ARBA00022536"/>
    </source>
</evidence>
<evidence type="ECO:0000259" key="14">
    <source>
        <dbReference type="PROSITE" id="PS50026"/>
    </source>
</evidence>
<dbReference type="FunFam" id="2.10.25.10:FF:000232">
    <property type="entry name" value="thrombospondin-3 isoform X1"/>
    <property type="match status" value="1"/>
</dbReference>
<sequence length="1031" mass="114712">MWWLHCVMLLFLAGLASPASLDTEMAAALEESLESDTIVLSIRHLRPKRRKNKIGVETLLLVSSSNEKLQLKLDREDKKVIVETLDEKKHFNLPSIVQEKVIDSLVFLIDLKKDESDITLYANCIMEGKVTLSQSLKKMFHTKSKLQVYRDRRNIIDLDSDTKVQEVLNRLKCDLHDQMLANDATDMAEDYRPQIRGDIPIIHDCDENLLVETINKLINVVKRLEQEMQSMRTENQALRQLLEQCDVCRPASESHTRVTCNSDPAPCFPGVECRDTSDGPTCGRCPSGYVGNGFECKPGISCDQSPCYPGVRCYDSVDGFQCGSCPHGYTGNGQHCKQQRYGCEYNPCSRGVDCQNTNEPPYYRCGSCPDGYTGNGTNCHDLDECDLAEPCDPRVQCTNLNPGYRCGPCPVGFTGSSGVIGVGLEYAVRNRQQCYDINECDDGRNGGCTQNSICQNTEGSFTCGPCLSGFVGNQTHGCRSMPGLCPDGTHCDPNAQCYRIGLDRYGCKCNIGWAGDGFICGVDTDLDRWPDYDVGCSHGRCRKDNCPHIPNSGQEDADGDQMGDVCDDDADNDGISNEPDNCPLVPNPDQLDTDQDGADKSGNECDNCPTVPNVNQEDVDKDGIGDACDPDMDNDGILNNQDNCPRISNPDQRDQDSDGLGDVCDNCPRIPNTNQEDSDFDNIGNVCDNDIDRDRDGIQDSSDNCPKISNSDQLDKDGDGRGDECDHDADGDGVSNNNDNCRLVYNPDQEDLNGNGVGDECEDDFDGDGVINHMDNCPNNSKIFQTDFRTFQTVALDPEGETQIDPHWIIYDEGAEIVQTMNSDPGLALGYDAFSGVDFEGTIFVDTNVDDDYIGFIFSYQNSHKFYTVMWKKKGQTYWQATPFRAVAEPGIQLKLVNSISGPGRMLRNSLWQTGNTQDQVKLLWKDPRNVGWKENTAYRWLLIHRPKISLIRLIIYEGKRIVADSGNIFDSTLKGGRLGVLSFSQEKVIWADLVYRCNENIPQEIYDELSPRLKQEINVDSGSLWFQHAK</sequence>
<feature type="region of interest" description="Disordered" evidence="12">
    <location>
        <begin position="552"/>
        <end position="662"/>
    </location>
</feature>
<keyword evidence="11" id="KW-0175">Coiled coil</keyword>
<dbReference type="PANTHER" id="PTHR10199:SF100">
    <property type="entry name" value="THROMBOSPONDIN, ISOFORM A"/>
    <property type="match status" value="1"/>
</dbReference>
<feature type="compositionally biased region" description="Polar residues" evidence="12">
    <location>
        <begin position="699"/>
        <end position="712"/>
    </location>
</feature>
<feature type="chain" id="PRO_5035283691" description="Thrombospondin" evidence="13">
    <location>
        <begin position="19"/>
        <end position="1031"/>
    </location>
</feature>
<keyword evidence="17" id="KW-1185">Reference proteome</keyword>
<reference evidence="16" key="1">
    <citation type="submission" date="2022-01" db="UniProtKB">
        <authorList>
            <consortium name="EnsemblMetazoa"/>
        </authorList>
    </citation>
    <scope>IDENTIFICATION</scope>
</reference>
<dbReference type="FunFam" id="2.60.120.200:FF:000002">
    <property type="entry name" value="Thrombospondin 3"/>
    <property type="match status" value="1"/>
</dbReference>
<evidence type="ECO:0000256" key="9">
    <source>
        <dbReference type="PROSITE-ProRule" id="PRU00076"/>
    </source>
</evidence>
<dbReference type="Pfam" id="PF05735">
    <property type="entry name" value="TSP_C"/>
    <property type="match status" value="1"/>
</dbReference>
<evidence type="ECO:0000256" key="7">
    <source>
        <dbReference type="ARBA" id="ARBA00023157"/>
    </source>
</evidence>
<dbReference type="CTD" id="33941"/>
<dbReference type="InterPro" id="IPR001881">
    <property type="entry name" value="EGF-like_Ca-bd_dom"/>
</dbReference>
<evidence type="ECO:0008006" key="18">
    <source>
        <dbReference type="Google" id="ProtNLM"/>
    </source>
</evidence>
<dbReference type="InterPro" id="IPR003367">
    <property type="entry name" value="Thrombospondin_3-like_rpt"/>
</dbReference>
<dbReference type="InterPro" id="IPR049883">
    <property type="entry name" value="NOTCH1_EGF-like"/>
</dbReference>
<dbReference type="KEGG" id="clec:106670689"/>
<feature type="repeat" description="TSP type-3" evidence="10">
    <location>
        <begin position="750"/>
        <end position="785"/>
    </location>
</feature>
<evidence type="ECO:0000313" key="17">
    <source>
        <dbReference type="Proteomes" id="UP000494040"/>
    </source>
</evidence>
<evidence type="ECO:0000256" key="13">
    <source>
        <dbReference type="SAM" id="SignalP"/>
    </source>
</evidence>
<feature type="coiled-coil region" evidence="11">
    <location>
        <begin position="207"/>
        <end position="244"/>
    </location>
</feature>
<dbReference type="GO" id="GO:0005509">
    <property type="term" value="F:calcium ion binding"/>
    <property type="evidence" value="ECO:0007669"/>
    <property type="project" value="UniProtKB-UniRule"/>
</dbReference>
<feature type="repeat" description="TSP type-3" evidence="10">
    <location>
        <begin position="714"/>
        <end position="749"/>
    </location>
</feature>
<feature type="repeat" description="TSP type-3" evidence="10">
    <location>
        <begin position="555"/>
        <end position="590"/>
    </location>
</feature>
<dbReference type="InterPro" id="IPR017897">
    <property type="entry name" value="Thrombospondin_3_rpt"/>
</dbReference>
<dbReference type="CDD" id="cd16081">
    <property type="entry name" value="TSPcc_insect"/>
    <property type="match status" value="1"/>
</dbReference>
<dbReference type="GeneID" id="106670689"/>
<dbReference type="OrthoDB" id="14563at2759"/>
<dbReference type="PROSITE" id="PS50026">
    <property type="entry name" value="EGF_3"/>
    <property type="match status" value="2"/>
</dbReference>
<dbReference type="InterPro" id="IPR028974">
    <property type="entry name" value="TSP_type-3_rpt"/>
</dbReference>
<dbReference type="SUPFAM" id="SSF103647">
    <property type="entry name" value="TSP type-3 repeat"/>
    <property type="match status" value="3"/>
</dbReference>
<dbReference type="FunFam" id="2.10.25.10:FF:000027">
    <property type="entry name" value="Thrombospondin 3"/>
    <property type="match status" value="1"/>
</dbReference>
<dbReference type="Proteomes" id="UP000494040">
    <property type="component" value="Unassembled WGS sequence"/>
</dbReference>
<dbReference type="InterPro" id="IPR013320">
    <property type="entry name" value="ConA-like_dom_sf"/>
</dbReference>
<feature type="region of interest" description="Disordered" evidence="12">
    <location>
        <begin position="691"/>
        <end position="739"/>
    </location>
</feature>
<dbReference type="Pfam" id="PF02412">
    <property type="entry name" value="TSP_3"/>
    <property type="match status" value="6"/>
</dbReference>
<dbReference type="PROSITE" id="PS51236">
    <property type="entry name" value="TSP_CTER"/>
    <property type="match status" value="1"/>
</dbReference>
<feature type="domain" description="TSP C-terminal" evidence="15">
    <location>
        <begin position="789"/>
        <end position="1003"/>
    </location>
</feature>
<feature type="domain" description="EGF-like" evidence="14">
    <location>
        <begin position="298"/>
        <end position="337"/>
    </location>
</feature>
<dbReference type="FunFam" id="4.10.1080.10:FF:000004">
    <property type="entry name" value="Cartilage oligomeric matrix protein"/>
    <property type="match status" value="1"/>
</dbReference>
<feature type="disulfide bond" evidence="9">
    <location>
        <begin position="348"/>
        <end position="365"/>
    </location>
</feature>
<keyword evidence="8" id="KW-0325">Glycoprotein</keyword>
<dbReference type="Gene3D" id="4.10.1080.10">
    <property type="entry name" value="TSP type-3 repeat"/>
    <property type="match status" value="3"/>
</dbReference>
<dbReference type="CDD" id="cd00054">
    <property type="entry name" value="EGF_CA"/>
    <property type="match status" value="3"/>
</dbReference>
<dbReference type="SMART" id="SM00181">
    <property type="entry name" value="EGF"/>
    <property type="match status" value="6"/>
</dbReference>
<feature type="repeat" description="TSP type-3" evidence="10">
    <location>
        <begin position="617"/>
        <end position="652"/>
    </location>
</feature>
<keyword evidence="3 13" id="KW-0732">Signal</keyword>
<comment type="caution">
    <text evidence="9">Lacks conserved residue(s) required for the propagation of feature annotation.</text>
</comment>
<keyword evidence="2 9" id="KW-0245">EGF-like domain</keyword>
<dbReference type="PROSITE" id="PS01187">
    <property type="entry name" value="EGF_CA"/>
    <property type="match status" value="1"/>
</dbReference>
<feature type="compositionally biased region" description="Basic and acidic residues" evidence="12">
    <location>
        <begin position="713"/>
        <end position="730"/>
    </location>
</feature>
<keyword evidence="4" id="KW-0677">Repeat</keyword>
<dbReference type="SMART" id="SM00179">
    <property type="entry name" value="EGF_CA"/>
    <property type="match status" value="5"/>
</dbReference>
<dbReference type="PROSITE" id="PS51234">
    <property type="entry name" value="TSP3"/>
    <property type="match status" value="4"/>
</dbReference>
<dbReference type="Gene3D" id="2.60.120.200">
    <property type="match status" value="1"/>
</dbReference>
<evidence type="ECO:0000256" key="10">
    <source>
        <dbReference type="PROSITE-ProRule" id="PRU00634"/>
    </source>
</evidence>
<dbReference type="GO" id="GO:0007155">
    <property type="term" value="P:cell adhesion"/>
    <property type="evidence" value="ECO:0007669"/>
    <property type="project" value="UniProtKB-KW"/>
</dbReference>
<dbReference type="FunFam" id="4.10.1080.10:FF:000002">
    <property type="entry name" value="Thrombospondin 3"/>
    <property type="match status" value="1"/>
</dbReference>
<feature type="signal peptide" evidence="13">
    <location>
        <begin position="1"/>
        <end position="18"/>
    </location>
</feature>
<dbReference type="RefSeq" id="XP_014256700.1">
    <property type="nucleotide sequence ID" value="XM_014401214.2"/>
</dbReference>
<evidence type="ECO:0000256" key="1">
    <source>
        <dbReference type="ARBA" id="ARBA00009456"/>
    </source>
</evidence>
<dbReference type="FunFam" id="4.10.1080.10:FF:000001">
    <property type="entry name" value="Thrombospondin 3"/>
    <property type="match status" value="1"/>
</dbReference>
<dbReference type="InterPro" id="IPR018097">
    <property type="entry name" value="EGF_Ca-bd_CS"/>
</dbReference>
<protein>
    <recommendedName>
        <fullName evidence="18">Thrombospondin</fullName>
    </recommendedName>
</protein>
<comment type="similarity">
    <text evidence="1">Belongs to the thrombospondin family.</text>
</comment>
<dbReference type="OMA" id="ECQNGAC"/>
<keyword evidence="7 9" id="KW-1015">Disulfide bond</keyword>
<feature type="domain" description="EGF-like" evidence="14">
    <location>
        <begin position="339"/>
        <end position="380"/>
    </location>
</feature>
<evidence type="ECO:0000256" key="8">
    <source>
        <dbReference type="ARBA" id="ARBA00023180"/>
    </source>
</evidence>
<proteinExistence type="inferred from homology"/>
<evidence type="ECO:0000256" key="3">
    <source>
        <dbReference type="ARBA" id="ARBA00022729"/>
    </source>
</evidence>
<evidence type="ECO:0000256" key="5">
    <source>
        <dbReference type="ARBA" id="ARBA00022837"/>
    </source>
</evidence>
<dbReference type="PANTHER" id="PTHR10199">
    <property type="entry name" value="THROMBOSPONDIN"/>
    <property type="match status" value="1"/>
</dbReference>
<organism evidence="16 17">
    <name type="scientific">Cimex lectularius</name>
    <name type="common">Bed bug</name>
    <name type="synonym">Acanthia lectularia</name>
    <dbReference type="NCBI Taxonomy" id="79782"/>
    <lineage>
        <taxon>Eukaryota</taxon>
        <taxon>Metazoa</taxon>
        <taxon>Ecdysozoa</taxon>
        <taxon>Arthropoda</taxon>
        <taxon>Hexapoda</taxon>
        <taxon>Insecta</taxon>
        <taxon>Pterygota</taxon>
        <taxon>Neoptera</taxon>
        <taxon>Paraneoptera</taxon>
        <taxon>Hemiptera</taxon>
        <taxon>Heteroptera</taxon>
        <taxon>Panheteroptera</taxon>
        <taxon>Cimicomorpha</taxon>
        <taxon>Cimicidae</taxon>
        <taxon>Cimex</taxon>
    </lineage>
</organism>